<dbReference type="InterPro" id="IPR001890">
    <property type="entry name" value="RNA-binding_CRM"/>
</dbReference>
<dbReference type="PANTHER" id="PTHR47714:SF1">
    <property type="entry name" value="RNA-BINDING CRS1 _ YHBY (CRM) DOMAIN PROTEIN"/>
    <property type="match status" value="1"/>
</dbReference>
<dbReference type="EMBL" id="JACEGQ020000009">
    <property type="protein sequence ID" value="KAH8498221.1"/>
    <property type="molecule type" value="Genomic_DNA"/>
</dbReference>
<comment type="caution">
    <text evidence="5">The sequence shown here is derived from an EMBL/GenBank/DDBJ whole genome shotgun (WGS) entry which is preliminary data.</text>
</comment>
<feature type="region of interest" description="Disordered" evidence="3">
    <location>
        <begin position="96"/>
        <end position="131"/>
    </location>
</feature>
<dbReference type="Pfam" id="PF01985">
    <property type="entry name" value="CRS1_YhbY"/>
    <property type="match status" value="1"/>
</dbReference>
<evidence type="ECO:0000259" key="4">
    <source>
        <dbReference type="PROSITE" id="PS51295"/>
    </source>
</evidence>
<dbReference type="PANTHER" id="PTHR47714">
    <property type="entry name" value="CRS1/YHBY DOMAIN CONTAINING PROTEIN, EXPRESSED"/>
    <property type="match status" value="1"/>
</dbReference>
<dbReference type="Gene3D" id="3.30.110.60">
    <property type="entry name" value="YhbY-like"/>
    <property type="match status" value="1"/>
</dbReference>
<organism evidence="5 6">
    <name type="scientific">Populus deltoides</name>
    <name type="common">Eastern poplar</name>
    <name type="synonym">Eastern cottonwood</name>
    <dbReference type="NCBI Taxonomy" id="3696"/>
    <lineage>
        <taxon>Eukaryota</taxon>
        <taxon>Viridiplantae</taxon>
        <taxon>Streptophyta</taxon>
        <taxon>Embryophyta</taxon>
        <taxon>Tracheophyta</taxon>
        <taxon>Spermatophyta</taxon>
        <taxon>Magnoliopsida</taxon>
        <taxon>eudicotyledons</taxon>
        <taxon>Gunneridae</taxon>
        <taxon>Pentapetalae</taxon>
        <taxon>rosids</taxon>
        <taxon>fabids</taxon>
        <taxon>Malpighiales</taxon>
        <taxon>Salicaceae</taxon>
        <taxon>Saliceae</taxon>
        <taxon>Populus</taxon>
    </lineage>
</organism>
<keyword evidence="6" id="KW-1185">Reference proteome</keyword>
<dbReference type="SMART" id="SM01103">
    <property type="entry name" value="CRS1_YhbY"/>
    <property type="match status" value="1"/>
</dbReference>
<feature type="compositionally biased region" description="Acidic residues" evidence="3">
    <location>
        <begin position="111"/>
        <end position="131"/>
    </location>
</feature>
<evidence type="ECO:0000256" key="2">
    <source>
        <dbReference type="PROSITE-ProRule" id="PRU00626"/>
    </source>
</evidence>
<evidence type="ECO:0000256" key="1">
    <source>
        <dbReference type="ARBA" id="ARBA00022884"/>
    </source>
</evidence>
<name>A0A8T2XZJ0_POPDE</name>
<dbReference type="InterPro" id="IPR035920">
    <property type="entry name" value="YhbY-like_sf"/>
</dbReference>
<dbReference type="GO" id="GO:0009507">
    <property type="term" value="C:chloroplast"/>
    <property type="evidence" value="ECO:0007669"/>
    <property type="project" value="TreeGrafter"/>
</dbReference>
<dbReference type="SUPFAM" id="SSF75471">
    <property type="entry name" value="YhbY-like"/>
    <property type="match status" value="1"/>
</dbReference>
<feature type="region of interest" description="Disordered" evidence="3">
    <location>
        <begin position="291"/>
        <end position="316"/>
    </location>
</feature>
<dbReference type="GO" id="GO:0003723">
    <property type="term" value="F:RNA binding"/>
    <property type="evidence" value="ECO:0007669"/>
    <property type="project" value="UniProtKB-UniRule"/>
</dbReference>
<evidence type="ECO:0000313" key="5">
    <source>
        <dbReference type="EMBL" id="KAH8498221.1"/>
    </source>
</evidence>
<gene>
    <name evidence="5" type="ORF">H0E87_017229</name>
</gene>
<keyword evidence="1 2" id="KW-0694">RNA-binding</keyword>
<dbReference type="FunFam" id="3.30.110.60:FF:000004">
    <property type="entry name" value="RNA-binding CRS1 / YhbY (CRM) domain protein"/>
    <property type="match status" value="1"/>
</dbReference>
<feature type="domain" description="CRM" evidence="4">
    <location>
        <begin position="161"/>
        <end position="260"/>
    </location>
</feature>
<proteinExistence type="predicted"/>
<evidence type="ECO:0000256" key="3">
    <source>
        <dbReference type="SAM" id="MobiDB-lite"/>
    </source>
</evidence>
<dbReference type="PROSITE" id="PS51295">
    <property type="entry name" value="CRM"/>
    <property type="match status" value="1"/>
</dbReference>
<accession>A0A8T2XZJ0</accession>
<protein>
    <recommendedName>
        <fullName evidence="4">CRM domain-containing protein</fullName>
    </recommendedName>
</protein>
<reference evidence="5" key="1">
    <citation type="journal article" date="2021" name="J. Hered.">
        <title>Genome Assembly of Salicaceae Populus deltoides (Eastern Cottonwood) I-69 Based on Nanopore Sequencing and Hi-C Technologies.</title>
        <authorList>
            <person name="Bai S."/>
            <person name="Wu H."/>
            <person name="Zhang J."/>
            <person name="Pan Z."/>
            <person name="Zhao W."/>
            <person name="Li Z."/>
            <person name="Tong C."/>
        </authorList>
    </citation>
    <scope>NUCLEOTIDE SEQUENCE</scope>
    <source>
        <tissue evidence="5">Leaf</tissue>
    </source>
</reference>
<dbReference type="Proteomes" id="UP000807159">
    <property type="component" value="Chromosome 9"/>
</dbReference>
<evidence type="ECO:0000313" key="6">
    <source>
        <dbReference type="Proteomes" id="UP000807159"/>
    </source>
</evidence>
<sequence length="408" mass="45647">MAVAITSSSTTPHVLHHLLRLPPSQPPLLSYFLRPICTTTTTTKTILSKSHKTPSQKTNTILLSSLSSLPNSPLLFSLRSFPFFQKAHNHSLTLQELEEEDQREEEKGEGFIDDEIENGDKEDDIEGESDNLELEDSVVDVAGEGEGSTKEGLKRNGVKVPTLTVKEKKELASYAHGLGKKLKSQLIGKSGFTDNVATSFIETLEANELLKVKIHRTCPGELEDVVRRLEEATGSVVVGQIGRTVIIYRPSLTKMKAEEKRQQARRVYVRKAPKLMSVPLNLTDIALMKSQSRGEPRRFSGHGRRGSSRTQQRGSEIGPTCKELFRFHKSRICLIDVEMALRTVRYLECLHRDVVKKLQVEAWTPLGIRSDPESLVLKHHTELILKSLIVYALADPSSHGKIGECFRL</sequence>
<dbReference type="AlphaFoldDB" id="A0A8T2XZJ0"/>